<dbReference type="AlphaFoldDB" id="A0A4Y2IQ96"/>
<proteinExistence type="predicted"/>
<evidence type="ECO:0000313" key="3">
    <source>
        <dbReference type="Proteomes" id="UP000499080"/>
    </source>
</evidence>
<protein>
    <recommendedName>
        <fullName evidence="1">DUF5641 domain-containing protein</fullName>
    </recommendedName>
</protein>
<dbReference type="InterPro" id="IPR040676">
    <property type="entry name" value="DUF5641"/>
</dbReference>
<evidence type="ECO:0000313" key="2">
    <source>
        <dbReference type="EMBL" id="GBM79844.1"/>
    </source>
</evidence>
<comment type="caution">
    <text evidence="2">The sequence shown here is derived from an EMBL/GenBank/DDBJ whole genome shotgun (WGS) entry which is preliminary data.</text>
</comment>
<feature type="domain" description="DUF5641" evidence="1">
    <location>
        <begin position="27"/>
        <end position="115"/>
    </location>
</feature>
<evidence type="ECO:0000259" key="1">
    <source>
        <dbReference type="Pfam" id="PF18701"/>
    </source>
</evidence>
<reference evidence="2 3" key="1">
    <citation type="journal article" date="2019" name="Sci. Rep.">
        <title>Orb-weaving spider Araneus ventricosus genome elucidates the spidroin gene catalogue.</title>
        <authorList>
            <person name="Kono N."/>
            <person name="Nakamura H."/>
            <person name="Ohtoshi R."/>
            <person name="Moran D.A.P."/>
            <person name="Shinohara A."/>
            <person name="Yoshida Y."/>
            <person name="Fujiwara M."/>
            <person name="Mori M."/>
            <person name="Tomita M."/>
            <person name="Arakawa K."/>
        </authorList>
    </citation>
    <scope>NUCLEOTIDE SEQUENCE [LARGE SCALE GENOMIC DNA]</scope>
</reference>
<name>A0A4Y2IQ96_ARAVE</name>
<organism evidence="2 3">
    <name type="scientific">Araneus ventricosus</name>
    <name type="common">Orbweaver spider</name>
    <name type="synonym">Epeira ventricosa</name>
    <dbReference type="NCBI Taxonomy" id="182803"/>
    <lineage>
        <taxon>Eukaryota</taxon>
        <taxon>Metazoa</taxon>
        <taxon>Ecdysozoa</taxon>
        <taxon>Arthropoda</taxon>
        <taxon>Chelicerata</taxon>
        <taxon>Arachnida</taxon>
        <taxon>Araneae</taxon>
        <taxon>Araneomorphae</taxon>
        <taxon>Entelegynae</taxon>
        <taxon>Araneoidea</taxon>
        <taxon>Araneidae</taxon>
        <taxon>Araneus</taxon>
    </lineage>
</organism>
<keyword evidence="3" id="KW-1185">Reference proteome</keyword>
<dbReference type="Pfam" id="PF18701">
    <property type="entry name" value="DUF5641"/>
    <property type="match status" value="1"/>
</dbReference>
<accession>A0A4Y2IQ96</accession>
<dbReference type="EMBL" id="BGPR01002845">
    <property type="protein sequence ID" value="GBM79844.1"/>
    <property type="molecule type" value="Genomic_DNA"/>
</dbReference>
<sequence>MFIQDNREWALPDLYVADLNSLNKRIKYRQAAPKDLRDRFRSEYLDQLVQRRICKEFRPISVTDIVLLGSGNFKIIHWPLGKIIELLPGKDKEIRLVRVKTVTFFFLWPVQRIDPLEVAHLFHRTLQRL</sequence>
<dbReference type="Proteomes" id="UP000499080">
    <property type="component" value="Unassembled WGS sequence"/>
</dbReference>
<gene>
    <name evidence="2" type="ORF">AVEN_136501_1</name>
</gene>
<dbReference type="OrthoDB" id="6434609at2759"/>